<keyword evidence="2 11" id="KW-0489">Methyltransferase</keyword>
<reference evidence="11" key="1">
    <citation type="submission" date="2022-07" db="EMBL/GenBank/DDBJ databases">
        <authorList>
            <person name="Trinca V."/>
            <person name="Uliana J.V.C."/>
            <person name="Torres T.T."/>
            <person name="Ward R.J."/>
            <person name="Monesi N."/>
        </authorList>
    </citation>
    <scope>NUCLEOTIDE SEQUENCE</scope>
    <source>
        <strain evidence="11">HSMRA1968</strain>
        <tissue evidence="11">Whole embryos</tissue>
    </source>
</reference>
<dbReference type="InterPro" id="IPR008576">
    <property type="entry name" value="MeTrfase_NTM1"/>
</dbReference>
<dbReference type="Gene3D" id="3.40.50.150">
    <property type="entry name" value="Vaccinia Virus protein VP39"/>
    <property type="match status" value="1"/>
</dbReference>
<dbReference type="SUPFAM" id="SSF53335">
    <property type="entry name" value="S-adenosyl-L-methionine-dependent methyltransferases"/>
    <property type="match status" value="1"/>
</dbReference>
<comment type="catalytic activity">
    <reaction evidence="8">
        <text>N-terminal L-seryl-L-prolyl-L-lysyl-[protein] + 3 S-adenosyl-L-methionine = N-terminal N,N,N-trimethyl-L-seryl-L-prolyl-L-lysyl-[protein] + 3 S-adenosyl-L-homocysteine + 3 H(+)</text>
        <dbReference type="Rhea" id="RHEA:54724"/>
        <dbReference type="Rhea" id="RHEA-COMP:13789"/>
        <dbReference type="Rhea" id="RHEA-COMP:13973"/>
        <dbReference type="ChEBI" id="CHEBI:15378"/>
        <dbReference type="ChEBI" id="CHEBI:57856"/>
        <dbReference type="ChEBI" id="CHEBI:59789"/>
        <dbReference type="ChEBI" id="CHEBI:138061"/>
        <dbReference type="ChEBI" id="CHEBI:138317"/>
        <dbReference type="EC" id="2.1.1.244"/>
    </reaction>
</comment>
<evidence type="ECO:0000256" key="8">
    <source>
        <dbReference type="ARBA" id="ARBA00047306"/>
    </source>
</evidence>
<evidence type="ECO:0000256" key="6">
    <source>
        <dbReference type="ARBA" id="ARBA00039449"/>
    </source>
</evidence>
<evidence type="ECO:0000313" key="11">
    <source>
        <dbReference type="EMBL" id="KAJ6632763.1"/>
    </source>
</evidence>
<dbReference type="PANTHER" id="PTHR12753">
    <property type="entry name" value="AD-003 - RELATED"/>
    <property type="match status" value="1"/>
</dbReference>
<comment type="caution">
    <text evidence="11">The sequence shown here is derived from an EMBL/GenBank/DDBJ whole genome shotgun (WGS) entry which is preliminary data.</text>
</comment>
<evidence type="ECO:0000256" key="5">
    <source>
        <dbReference type="ARBA" id="ARBA00039112"/>
    </source>
</evidence>
<organism evidence="11 12">
    <name type="scientific">Pseudolycoriella hygida</name>
    <dbReference type="NCBI Taxonomy" id="35572"/>
    <lineage>
        <taxon>Eukaryota</taxon>
        <taxon>Metazoa</taxon>
        <taxon>Ecdysozoa</taxon>
        <taxon>Arthropoda</taxon>
        <taxon>Hexapoda</taxon>
        <taxon>Insecta</taxon>
        <taxon>Pterygota</taxon>
        <taxon>Neoptera</taxon>
        <taxon>Endopterygota</taxon>
        <taxon>Diptera</taxon>
        <taxon>Nematocera</taxon>
        <taxon>Sciaroidea</taxon>
        <taxon>Sciaridae</taxon>
        <taxon>Pseudolycoriella</taxon>
    </lineage>
</organism>
<dbReference type="Proteomes" id="UP001151699">
    <property type="component" value="Unassembled WGS sequence"/>
</dbReference>
<comment type="catalytic activity">
    <reaction evidence="9">
        <text>N-terminal L-prolyl-L-prolyl-L-lysyl-[protein] + 2 S-adenosyl-L-methionine = N-terminal N,N-dimethyl-L-prolyl-L-prolyl-L-lysyl-[protein] + 2 S-adenosyl-L-homocysteine + 2 H(+)</text>
        <dbReference type="Rhea" id="RHEA:54736"/>
        <dbReference type="Rhea" id="RHEA-COMP:13787"/>
        <dbReference type="Rhea" id="RHEA-COMP:13974"/>
        <dbReference type="ChEBI" id="CHEBI:15378"/>
        <dbReference type="ChEBI" id="CHEBI:57856"/>
        <dbReference type="ChEBI" id="CHEBI:59789"/>
        <dbReference type="ChEBI" id="CHEBI:138059"/>
        <dbReference type="ChEBI" id="CHEBI:138318"/>
        <dbReference type="EC" id="2.1.1.244"/>
    </reaction>
</comment>
<evidence type="ECO:0000256" key="10">
    <source>
        <dbReference type="ARBA" id="ARBA00048167"/>
    </source>
</evidence>
<dbReference type="GO" id="GO:0032259">
    <property type="term" value="P:methylation"/>
    <property type="evidence" value="ECO:0007669"/>
    <property type="project" value="UniProtKB-KW"/>
</dbReference>
<evidence type="ECO:0000256" key="1">
    <source>
        <dbReference type="ARBA" id="ARBA00009059"/>
    </source>
</evidence>
<dbReference type="GO" id="GO:0071885">
    <property type="term" value="F:N-terminal protein N-methyltransferase activity"/>
    <property type="evidence" value="ECO:0007669"/>
    <property type="project" value="UniProtKB-EC"/>
</dbReference>
<evidence type="ECO:0000313" key="12">
    <source>
        <dbReference type="Proteomes" id="UP001151699"/>
    </source>
</evidence>
<name>A0A9Q0MLD1_9DIPT</name>
<evidence type="ECO:0000256" key="9">
    <source>
        <dbReference type="ARBA" id="ARBA00047885"/>
    </source>
</evidence>
<accession>A0A9Q0MLD1</accession>
<gene>
    <name evidence="11" type="primary">Ntmt</name>
    <name evidence="11" type="ORF">Bhyg_16229</name>
</gene>
<dbReference type="OrthoDB" id="1298661at2759"/>
<dbReference type="PANTHER" id="PTHR12753:SF0">
    <property type="entry name" value="ALPHA N-TERMINAL PROTEIN METHYLTRANSFERASE 1"/>
    <property type="match status" value="1"/>
</dbReference>
<evidence type="ECO:0000256" key="7">
    <source>
        <dbReference type="ARBA" id="ARBA00043129"/>
    </source>
</evidence>
<dbReference type="EMBL" id="WJQU01002526">
    <property type="protein sequence ID" value="KAJ6632763.1"/>
    <property type="molecule type" value="Genomic_DNA"/>
</dbReference>
<keyword evidence="3" id="KW-0808">Transferase</keyword>
<dbReference type="Pfam" id="PF05891">
    <property type="entry name" value="Methyltransf_PK"/>
    <property type="match status" value="1"/>
</dbReference>
<dbReference type="InterPro" id="IPR029063">
    <property type="entry name" value="SAM-dependent_MTases_sf"/>
</dbReference>
<dbReference type="EC" id="2.1.1.244" evidence="5"/>
<protein>
    <recommendedName>
        <fullName evidence="6">Alpha N-terminal protein methyltransferase 1</fullName>
        <ecNumber evidence="5">2.1.1.244</ecNumber>
    </recommendedName>
    <alternativeName>
        <fullName evidence="7">X-Pro-Lys N-terminal protein methyltransferase 1</fullName>
    </alternativeName>
</protein>
<proteinExistence type="inferred from homology"/>
<evidence type="ECO:0000256" key="2">
    <source>
        <dbReference type="ARBA" id="ARBA00022603"/>
    </source>
</evidence>
<comment type="similarity">
    <text evidence="1">Belongs to the methyltransferase superfamily. NTM1 family.</text>
</comment>
<dbReference type="FunFam" id="3.40.50.150:FF:000025">
    <property type="entry name" value="N-terminal Xaa-Pro-Lys N-methyltransferase 1"/>
    <property type="match status" value="1"/>
</dbReference>
<sequence>MNGTTQMEKGIVPQLETTEQIIDEIQNIHLLSESKVSQQTIGSNESLQCILETSQHVLDTDDGAEDENENLTQTRETFYKDAQQYWQTVPATVDGMLGGFSNINFTDIRGSQDFLKEIFKMKPSPNKNIALDCGAGIGRVSKHLLIPIFNTVDIVEQDEHFANSVKEYVGNSAKLGTIFNEGLQEFHPKSARYDVIWCQWVLGHLTNDDFVEFFERCGKALSKHGIIIVKENVTSTENVDIDDVDSSVTRPLGMMKALLAQSGLRIVKMVRQHNFPSGIFPVYMFALRPTKRNL</sequence>
<keyword evidence="4" id="KW-0949">S-adenosyl-L-methionine</keyword>
<comment type="catalytic activity">
    <reaction evidence="10">
        <text>N-terminal L-alanyl-L-prolyl-L-lysyl-[protein] + 3 S-adenosyl-L-methionine = N-terminal N,N,N-trimethyl-L-alanyl-L-prolyl-L-lysyl-[protein] + 3 S-adenosyl-L-homocysteine + 3 H(+)</text>
        <dbReference type="Rhea" id="RHEA:54712"/>
        <dbReference type="Rhea" id="RHEA-COMP:13785"/>
        <dbReference type="Rhea" id="RHEA-COMP:13971"/>
        <dbReference type="ChEBI" id="CHEBI:15378"/>
        <dbReference type="ChEBI" id="CHEBI:57856"/>
        <dbReference type="ChEBI" id="CHEBI:59789"/>
        <dbReference type="ChEBI" id="CHEBI:138057"/>
        <dbReference type="ChEBI" id="CHEBI:138315"/>
        <dbReference type="EC" id="2.1.1.244"/>
    </reaction>
</comment>
<dbReference type="CDD" id="cd02440">
    <property type="entry name" value="AdoMet_MTases"/>
    <property type="match status" value="1"/>
</dbReference>
<dbReference type="AlphaFoldDB" id="A0A9Q0MLD1"/>
<keyword evidence="12" id="KW-1185">Reference proteome</keyword>
<evidence type="ECO:0000256" key="4">
    <source>
        <dbReference type="ARBA" id="ARBA00022691"/>
    </source>
</evidence>
<evidence type="ECO:0000256" key="3">
    <source>
        <dbReference type="ARBA" id="ARBA00022679"/>
    </source>
</evidence>
<dbReference type="GO" id="GO:0005737">
    <property type="term" value="C:cytoplasm"/>
    <property type="evidence" value="ECO:0007669"/>
    <property type="project" value="TreeGrafter"/>
</dbReference>